<feature type="transmembrane region" description="Helical" evidence="6">
    <location>
        <begin position="223"/>
        <end position="241"/>
    </location>
</feature>
<dbReference type="HOGENOM" id="CLU_001265_62_0_6"/>
<dbReference type="RefSeq" id="WP_038195844.1">
    <property type="nucleotide sequence ID" value="NZ_CAWLXS010000184.1"/>
</dbReference>
<dbReference type="AlphaFoldDB" id="A0A077PGZ3"/>
<name>A0A077PGZ3_XENBV</name>
<accession>A0A077PGZ3</accession>
<evidence type="ECO:0000256" key="3">
    <source>
        <dbReference type="ARBA" id="ARBA00022692"/>
    </source>
</evidence>
<dbReference type="Pfam" id="PF07690">
    <property type="entry name" value="MFS_1"/>
    <property type="match status" value="1"/>
</dbReference>
<dbReference type="InterPro" id="IPR036259">
    <property type="entry name" value="MFS_trans_sf"/>
</dbReference>
<feature type="transmembrane region" description="Helical" evidence="6">
    <location>
        <begin position="39"/>
        <end position="64"/>
    </location>
</feature>
<dbReference type="Proteomes" id="UP000028493">
    <property type="component" value="Unassembled WGS sequence"/>
</dbReference>
<sequence>MAEISSAQSLNSSKVMTRVFLPFAFGHCTSFLFRNINAVLTPFLISAMSLSAGQLGILSSAYFFSFSLAQLPVGLALDRYGPKRVQLFLLGIAVAGAVLFGIGQNFTTLLLARILIGLGLAACFMGSIKVLSFWVPDRKLPSIHGYLLAAGGLGAMLSTLPVAWLVGFVSWRTLFFAMAGVTLIVMIAIAIWVPKDPIEHKMVKWPSLASLLDVYRDHAFRKVISLLLLPHTVAFGLQGLWMGKWLQDVGHYSNTLTSVYLFVGMGAVVVGSLSVGAITEWAGKFNINPMEVGGIGIALFLTIQVLCVFNIVPLLPVLSVGFTLIGTIAGLEYTIVAQNVSPAMTGRAATCLNLLILFGAFLTQTVFGVIIDFWSVDAAGHYPQIAYQVAFGFMILLQAPGFIKWLISVIKSGTFKSVGDEL</sequence>
<evidence type="ECO:0000256" key="2">
    <source>
        <dbReference type="ARBA" id="ARBA00022475"/>
    </source>
</evidence>
<dbReference type="InterPro" id="IPR050189">
    <property type="entry name" value="MFS_Efflux_Transporters"/>
</dbReference>
<proteinExistence type="predicted"/>
<keyword evidence="4 6" id="KW-1133">Transmembrane helix</keyword>
<dbReference type="PANTHER" id="PTHR43124:SF3">
    <property type="entry name" value="CHLORAMPHENICOL EFFLUX PUMP RV0191"/>
    <property type="match status" value="1"/>
</dbReference>
<feature type="transmembrane region" description="Helical" evidence="6">
    <location>
        <begin position="146"/>
        <end position="167"/>
    </location>
</feature>
<evidence type="ECO:0000256" key="5">
    <source>
        <dbReference type="ARBA" id="ARBA00023136"/>
    </source>
</evidence>
<comment type="caution">
    <text evidence="8">The sequence shown here is derived from an EMBL/GenBank/DDBJ whole genome shotgun (WGS) entry which is preliminary data.</text>
</comment>
<feature type="transmembrane region" description="Helical" evidence="6">
    <location>
        <begin position="173"/>
        <end position="193"/>
    </location>
</feature>
<dbReference type="InterPro" id="IPR020846">
    <property type="entry name" value="MFS_dom"/>
</dbReference>
<feature type="transmembrane region" description="Helical" evidence="6">
    <location>
        <begin position="318"/>
        <end position="336"/>
    </location>
</feature>
<keyword evidence="5 6" id="KW-0472">Membrane</keyword>
<dbReference type="InterPro" id="IPR011701">
    <property type="entry name" value="MFS"/>
</dbReference>
<feature type="transmembrane region" description="Helical" evidence="6">
    <location>
        <begin position="385"/>
        <end position="407"/>
    </location>
</feature>
<feature type="transmembrane region" description="Helical" evidence="6">
    <location>
        <begin position="110"/>
        <end position="134"/>
    </location>
</feature>
<organism evidence="8 9">
    <name type="scientific">Xenorhabdus bovienii str. kraussei Becker Underwood</name>
    <dbReference type="NCBI Taxonomy" id="1398204"/>
    <lineage>
        <taxon>Bacteria</taxon>
        <taxon>Pseudomonadati</taxon>
        <taxon>Pseudomonadota</taxon>
        <taxon>Gammaproteobacteria</taxon>
        <taxon>Enterobacterales</taxon>
        <taxon>Morganellaceae</taxon>
        <taxon>Xenorhabdus</taxon>
    </lineage>
</organism>
<gene>
    <name evidence="8" type="ORF">XBKB1_1890004</name>
</gene>
<comment type="subcellular location">
    <subcellularLocation>
        <location evidence="1">Cell membrane</location>
        <topology evidence="1">Multi-pass membrane protein</topology>
    </subcellularLocation>
</comment>
<evidence type="ECO:0000259" key="7">
    <source>
        <dbReference type="PROSITE" id="PS50850"/>
    </source>
</evidence>
<keyword evidence="2" id="KW-1003">Cell membrane</keyword>
<dbReference type="Gene3D" id="1.20.1250.20">
    <property type="entry name" value="MFS general substrate transporter like domains"/>
    <property type="match status" value="1"/>
</dbReference>
<evidence type="ECO:0000256" key="4">
    <source>
        <dbReference type="ARBA" id="ARBA00022989"/>
    </source>
</evidence>
<evidence type="ECO:0000256" key="1">
    <source>
        <dbReference type="ARBA" id="ARBA00004651"/>
    </source>
</evidence>
<reference evidence="8" key="1">
    <citation type="submission" date="2013-07" db="EMBL/GenBank/DDBJ databases">
        <title>Sub-species coevolution in mutualistic symbiosis.</title>
        <authorList>
            <person name="Murfin K."/>
            <person name="Klassen J."/>
            <person name="Lee M."/>
            <person name="Forst S."/>
            <person name="Stock P."/>
            <person name="Goodrich-Blair H."/>
        </authorList>
    </citation>
    <scope>NUCLEOTIDE SEQUENCE [LARGE SCALE GENOMIC DNA]</scope>
    <source>
        <strain evidence="8">Kraussei Becker Underwood</strain>
    </source>
</reference>
<feature type="transmembrane region" description="Helical" evidence="6">
    <location>
        <begin position="294"/>
        <end position="312"/>
    </location>
</feature>
<feature type="transmembrane region" description="Helical" evidence="6">
    <location>
        <begin position="348"/>
        <end position="373"/>
    </location>
</feature>
<feature type="transmembrane region" description="Helical" evidence="6">
    <location>
        <begin position="261"/>
        <end position="282"/>
    </location>
</feature>
<evidence type="ECO:0000313" key="9">
    <source>
        <dbReference type="Proteomes" id="UP000028493"/>
    </source>
</evidence>
<dbReference type="PROSITE" id="PS50850">
    <property type="entry name" value="MFS"/>
    <property type="match status" value="1"/>
</dbReference>
<evidence type="ECO:0000256" key="6">
    <source>
        <dbReference type="SAM" id="Phobius"/>
    </source>
</evidence>
<feature type="transmembrane region" description="Helical" evidence="6">
    <location>
        <begin position="85"/>
        <end position="104"/>
    </location>
</feature>
<dbReference type="SUPFAM" id="SSF103473">
    <property type="entry name" value="MFS general substrate transporter"/>
    <property type="match status" value="1"/>
</dbReference>
<keyword evidence="3 6" id="KW-0812">Transmembrane</keyword>
<dbReference type="EMBL" id="CBSZ010000100">
    <property type="protein sequence ID" value="CDH23585.1"/>
    <property type="molecule type" value="Genomic_DNA"/>
</dbReference>
<dbReference type="PANTHER" id="PTHR43124">
    <property type="entry name" value="PURINE EFFLUX PUMP PBUE"/>
    <property type="match status" value="1"/>
</dbReference>
<feature type="domain" description="Major facilitator superfamily (MFS) profile" evidence="7">
    <location>
        <begin position="14"/>
        <end position="416"/>
    </location>
</feature>
<dbReference type="GO" id="GO:0005886">
    <property type="term" value="C:plasma membrane"/>
    <property type="evidence" value="ECO:0007669"/>
    <property type="project" value="UniProtKB-SubCell"/>
</dbReference>
<feature type="transmembrane region" description="Helical" evidence="6">
    <location>
        <begin position="15"/>
        <end position="33"/>
    </location>
</feature>
<protein>
    <submittedName>
        <fullName evidence="8">Carbohydrate transport membrane protein</fullName>
    </submittedName>
</protein>
<dbReference type="GO" id="GO:0022857">
    <property type="term" value="F:transmembrane transporter activity"/>
    <property type="evidence" value="ECO:0007669"/>
    <property type="project" value="InterPro"/>
</dbReference>
<evidence type="ECO:0000313" key="8">
    <source>
        <dbReference type="EMBL" id="CDH23585.1"/>
    </source>
</evidence>